<evidence type="ECO:0000313" key="3">
    <source>
        <dbReference type="EMBL" id="ROV95887.1"/>
    </source>
</evidence>
<evidence type="ECO:0000256" key="1">
    <source>
        <dbReference type="SAM" id="MobiDB-lite"/>
    </source>
</evidence>
<proteinExistence type="predicted"/>
<organism evidence="3 4">
    <name type="scientific">Cytospora chrysosperma</name>
    <name type="common">Cytospora canker fungus</name>
    <name type="synonym">Sphaeria chrysosperma</name>
    <dbReference type="NCBI Taxonomy" id="252740"/>
    <lineage>
        <taxon>Eukaryota</taxon>
        <taxon>Fungi</taxon>
        <taxon>Dikarya</taxon>
        <taxon>Ascomycota</taxon>
        <taxon>Pezizomycotina</taxon>
        <taxon>Sordariomycetes</taxon>
        <taxon>Sordariomycetidae</taxon>
        <taxon>Diaporthales</taxon>
        <taxon>Cytosporaceae</taxon>
        <taxon>Cytospora</taxon>
    </lineage>
</organism>
<dbReference type="InterPro" id="IPR004360">
    <property type="entry name" value="Glyas_Fos-R_dOase_dom"/>
</dbReference>
<dbReference type="Pfam" id="PF00903">
    <property type="entry name" value="Glyoxalase"/>
    <property type="match status" value="1"/>
</dbReference>
<dbReference type="Proteomes" id="UP000284375">
    <property type="component" value="Unassembled WGS sequence"/>
</dbReference>
<sequence>MPCDLDRVIDYQLYLATQECIAPYLRARRSSNAVTGTSGTRMGTGSGSTATNTSPVAHVIGGSSDGRRPSSLGSLLSPWAASLGGGGSGVEEAAHPPARQSPTYEGISPVVPSSTGPARGPPGTRQDPNRLPTVTGITLLVEDLPLTRRFYERVFCVGPTREDAHSAAFSFNGGALAVILCVSSDASEHRLLGRGVHAGRVRDVARRFQLRVAVESVDEVYARLRRLEEGEGWPLVVGGLTRPRLGPWGVRTVTFQDPAGHCWEVSEETC</sequence>
<feature type="region of interest" description="Disordered" evidence="1">
    <location>
        <begin position="32"/>
        <end position="72"/>
    </location>
</feature>
<protein>
    <recommendedName>
        <fullName evidence="2">VOC domain-containing protein</fullName>
    </recommendedName>
</protein>
<dbReference type="EMBL" id="LJZO01000022">
    <property type="protein sequence ID" value="ROV95887.1"/>
    <property type="molecule type" value="Genomic_DNA"/>
</dbReference>
<dbReference type="InterPro" id="IPR037523">
    <property type="entry name" value="VOC_core"/>
</dbReference>
<reference evidence="3 4" key="1">
    <citation type="submission" date="2015-09" db="EMBL/GenBank/DDBJ databases">
        <title>Host preference determinants of Valsa canker pathogens revealed by comparative genomics.</title>
        <authorList>
            <person name="Yin Z."/>
            <person name="Huang L."/>
        </authorList>
    </citation>
    <scope>NUCLEOTIDE SEQUENCE [LARGE SCALE GENOMIC DNA]</scope>
    <source>
        <strain evidence="3 4">YSFL</strain>
    </source>
</reference>
<keyword evidence="4" id="KW-1185">Reference proteome</keyword>
<dbReference type="PROSITE" id="PS51819">
    <property type="entry name" value="VOC"/>
    <property type="match status" value="1"/>
</dbReference>
<evidence type="ECO:0000259" key="2">
    <source>
        <dbReference type="PROSITE" id="PS51819"/>
    </source>
</evidence>
<feature type="region of interest" description="Disordered" evidence="1">
    <location>
        <begin position="86"/>
        <end position="132"/>
    </location>
</feature>
<accession>A0A423VY03</accession>
<dbReference type="CDD" id="cd06587">
    <property type="entry name" value="VOC"/>
    <property type="match status" value="1"/>
</dbReference>
<comment type="caution">
    <text evidence="3">The sequence shown here is derived from an EMBL/GenBank/DDBJ whole genome shotgun (WGS) entry which is preliminary data.</text>
</comment>
<dbReference type="SUPFAM" id="SSF54593">
    <property type="entry name" value="Glyoxalase/Bleomycin resistance protein/Dihydroxybiphenyl dioxygenase"/>
    <property type="match status" value="1"/>
</dbReference>
<evidence type="ECO:0000313" key="4">
    <source>
        <dbReference type="Proteomes" id="UP000284375"/>
    </source>
</evidence>
<feature type="compositionally biased region" description="Low complexity" evidence="1">
    <location>
        <begin position="35"/>
        <end position="54"/>
    </location>
</feature>
<dbReference type="Gene3D" id="3.10.180.10">
    <property type="entry name" value="2,3-Dihydroxybiphenyl 1,2-Dioxygenase, domain 1"/>
    <property type="match status" value="1"/>
</dbReference>
<feature type="domain" description="VOC" evidence="2">
    <location>
        <begin position="133"/>
        <end position="268"/>
    </location>
</feature>
<name>A0A423VY03_CYTCH</name>
<gene>
    <name evidence="3" type="ORF">VSDG_05237</name>
</gene>
<dbReference type="AlphaFoldDB" id="A0A423VY03"/>
<dbReference type="OrthoDB" id="5209146at2759"/>
<dbReference type="InterPro" id="IPR029068">
    <property type="entry name" value="Glyas_Bleomycin-R_OHBP_Dase"/>
</dbReference>